<evidence type="ECO:0000313" key="12">
    <source>
        <dbReference type="Proteomes" id="UP000025227"/>
    </source>
</evidence>
<evidence type="ECO:0000256" key="9">
    <source>
        <dbReference type="ARBA" id="ARBA00022857"/>
    </source>
</evidence>
<comment type="cofactor">
    <cofactor evidence="1">
        <name>FMN</name>
        <dbReference type="ChEBI" id="CHEBI:58210"/>
    </cofactor>
</comment>
<dbReference type="OMA" id="FQVGWYN"/>
<comment type="cofactor">
    <cofactor evidence="2">
        <name>FAD</name>
        <dbReference type="ChEBI" id="CHEBI:57692"/>
    </cofactor>
</comment>
<dbReference type="InterPro" id="IPR032037">
    <property type="entry name" value="MMACHC"/>
</dbReference>
<dbReference type="GO" id="GO:0032451">
    <property type="term" value="F:demethylase activity"/>
    <property type="evidence" value="ECO:0007669"/>
    <property type="project" value="TreeGrafter"/>
</dbReference>
<sequence length="287" mass="33369">MCFENGQSVKAAREIMVNSRMRPIVYDNQMDRAFFVKGLIDEELTVEDGFESHLFNMGVYNNAVGSPFKLPYDPDTVCVLIISTPNMFDVSFKRWIQTKFKELGSWEAVSETVGSPIQEFLQSRLEPVCEKFDVLNIEYELLHDHSLWPNRKPKILMQTCGHVAGAAYYYQPFQVRGEGWPPLPMAQNKKFIGLSLHPIYGGHFAFRSVFIFPRIRFSSFCAPEPLSILHSTEEIRTALERFNYSWKDSGFRDFGGPRKRYSVTQMEFFGRPPAERWSILKQWCEEQ</sequence>
<keyword evidence="9" id="KW-0521">NADP</keyword>
<organism evidence="12 13">
    <name type="scientific">Haemonchus contortus</name>
    <name type="common">Barber pole worm</name>
    <dbReference type="NCBI Taxonomy" id="6289"/>
    <lineage>
        <taxon>Eukaryota</taxon>
        <taxon>Metazoa</taxon>
        <taxon>Ecdysozoa</taxon>
        <taxon>Nematoda</taxon>
        <taxon>Chromadorea</taxon>
        <taxon>Rhabditida</taxon>
        <taxon>Rhabditina</taxon>
        <taxon>Rhabditomorpha</taxon>
        <taxon>Strongyloidea</taxon>
        <taxon>Trichostrongylidae</taxon>
        <taxon>Haemonchus</taxon>
    </lineage>
</organism>
<comment type="similarity">
    <text evidence="4">Belongs to the MMACHC family.</text>
</comment>
<dbReference type="AlphaFoldDB" id="A0A7I5E6Q6"/>
<dbReference type="GO" id="GO:0033787">
    <property type="term" value="F:cyanocobalamin reductase (cyanide-eliminating) (NADP+) activity"/>
    <property type="evidence" value="ECO:0007669"/>
    <property type="project" value="TreeGrafter"/>
</dbReference>
<accession>A0A7I5E6Q6</accession>
<dbReference type="GO" id="GO:0071949">
    <property type="term" value="F:FAD binding"/>
    <property type="evidence" value="ECO:0007669"/>
    <property type="project" value="TreeGrafter"/>
</dbReference>
<name>A0A7I5E6Q6_HAECO</name>
<dbReference type="OrthoDB" id="409189at2759"/>
<dbReference type="GO" id="GO:0009235">
    <property type="term" value="P:cobalamin metabolic process"/>
    <property type="evidence" value="ECO:0007669"/>
    <property type="project" value="TreeGrafter"/>
</dbReference>
<protein>
    <recommendedName>
        <fullName evidence="11">Cyanocobalamin reductase (cyanide-eliminating)</fullName>
    </recommendedName>
</protein>
<evidence type="ECO:0000256" key="10">
    <source>
        <dbReference type="ARBA" id="ARBA00023002"/>
    </source>
</evidence>
<keyword evidence="5" id="KW-0963">Cytoplasm</keyword>
<keyword evidence="6" id="KW-0285">Flavoprotein</keyword>
<evidence type="ECO:0000256" key="2">
    <source>
        <dbReference type="ARBA" id="ARBA00001974"/>
    </source>
</evidence>
<dbReference type="WBParaSite" id="HCON_00033980-00001">
    <property type="protein sequence ID" value="HCON_00033980-00001"/>
    <property type="gene ID" value="HCON_00033980"/>
</dbReference>
<evidence type="ECO:0000256" key="11">
    <source>
        <dbReference type="ARBA" id="ARBA00031313"/>
    </source>
</evidence>
<evidence type="ECO:0000256" key="5">
    <source>
        <dbReference type="ARBA" id="ARBA00022490"/>
    </source>
</evidence>
<comment type="subcellular location">
    <subcellularLocation>
        <location evidence="3">Cytoplasm</location>
    </subcellularLocation>
</comment>
<keyword evidence="7" id="KW-0288">FMN</keyword>
<proteinExistence type="inferred from homology"/>
<keyword evidence="10" id="KW-0560">Oxidoreductase</keyword>
<evidence type="ECO:0000256" key="7">
    <source>
        <dbReference type="ARBA" id="ARBA00022643"/>
    </source>
</evidence>
<evidence type="ECO:0000256" key="6">
    <source>
        <dbReference type="ARBA" id="ARBA00022630"/>
    </source>
</evidence>
<dbReference type="Pfam" id="PF16690">
    <property type="entry name" value="MMACHC"/>
    <property type="match status" value="1"/>
</dbReference>
<evidence type="ECO:0000256" key="1">
    <source>
        <dbReference type="ARBA" id="ARBA00001917"/>
    </source>
</evidence>
<dbReference type="PANTHER" id="PTHR31457">
    <property type="entry name" value="METHYLMALONIC ACIDURIA AND HOMOCYSTINURIA TYPE C PROTEIN"/>
    <property type="match status" value="1"/>
</dbReference>
<evidence type="ECO:0000256" key="8">
    <source>
        <dbReference type="ARBA" id="ARBA00022827"/>
    </source>
</evidence>
<evidence type="ECO:0000256" key="4">
    <source>
        <dbReference type="ARBA" id="ARBA00007762"/>
    </source>
</evidence>
<evidence type="ECO:0000256" key="3">
    <source>
        <dbReference type="ARBA" id="ARBA00004496"/>
    </source>
</evidence>
<keyword evidence="12" id="KW-1185">Reference proteome</keyword>
<reference evidence="13" key="1">
    <citation type="submission" date="2020-12" db="UniProtKB">
        <authorList>
            <consortium name="WormBaseParasite"/>
        </authorList>
    </citation>
    <scope>IDENTIFICATION</scope>
    <source>
        <strain evidence="13">MHco3</strain>
    </source>
</reference>
<dbReference type="Proteomes" id="UP000025227">
    <property type="component" value="Unplaced"/>
</dbReference>
<dbReference type="CDD" id="cd12959">
    <property type="entry name" value="MMACHC-like"/>
    <property type="match status" value="1"/>
</dbReference>
<dbReference type="GO" id="GO:0005737">
    <property type="term" value="C:cytoplasm"/>
    <property type="evidence" value="ECO:0007669"/>
    <property type="project" value="UniProtKB-SubCell"/>
</dbReference>
<dbReference type="PANTHER" id="PTHR31457:SF2">
    <property type="entry name" value="CYANOCOBALAMIN REDUCTASE _ ALKYLCOBALAMIN DEALKYLASE"/>
    <property type="match status" value="1"/>
</dbReference>
<keyword evidence="8" id="KW-0274">FAD</keyword>
<evidence type="ECO:0000313" key="13">
    <source>
        <dbReference type="WBParaSite" id="HCON_00033980-00001"/>
    </source>
</evidence>